<organism evidence="1 2">
    <name type="scientific">Penicillium nordicum</name>
    <dbReference type="NCBI Taxonomy" id="229535"/>
    <lineage>
        <taxon>Eukaryota</taxon>
        <taxon>Fungi</taxon>
        <taxon>Dikarya</taxon>
        <taxon>Ascomycota</taxon>
        <taxon>Pezizomycotina</taxon>
        <taxon>Eurotiomycetes</taxon>
        <taxon>Eurotiomycetidae</taxon>
        <taxon>Eurotiales</taxon>
        <taxon>Aspergillaceae</taxon>
        <taxon>Penicillium</taxon>
    </lineage>
</organism>
<evidence type="ECO:0000313" key="2">
    <source>
        <dbReference type="Proteomes" id="UP000037696"/>
    </source>
</evidence>
<comment type="caution">
    <text evidence="1">The sequence shown here is derived from an EMBL/GenBank/DDBJ whole genome shotgun (WGS) entry which is preliminary data.</text>
</comment>
<gene>
    <name evidence="1" type="ORF">ACN38_g12438</name>
</gene>
<dbReference type="Proteomes" id="UP000037696">
    <property type="component" value="Unassembled WGS sequence"/>
</dbReference>
<sequence>MCAIGGNAVIPTRTGADLQDIFAHQWSASNRGQYPKDVLVPSPQYTLPGHNGIETAFAKARNDNEHDQQPEK</sequence>
<reference evidence="1 2" key="1">
    <citation type="submission" date="2015-08" db="EMBL/GenBank/DDBJ databases">
        <title>Genome sequencing of Penicillium nordicum.</title>
        <authorList>
            <person name="Nguyen H.D."/>
            <person name="Seifert K.A."/>
        </authorList>
    </citation>
    <scope>NUCLEOTIDE SEQUENCE [LARGE SCALE GENOMIC DNA]</scope>
    <source>
        <strain evidence="1 2">DAOMC 185683</strain>
    </source>
</reference>
<protein>
    <submittedName>
        <fullName evidence="1">Uncharacterized protein</fullName>
    </submittedName>
</protein>
<keyword evidence="2" id="KW-1185">Reference proteome</keyword>
<name>A0A0N0RXD9_9EURO</name>
<evidence type="ECO:0000313" key="1">
    <source>
        <dbReference type="EMBL" id="KOS36795.1"/>
    </source>
</evidence>
<dbReference type="AlphaFoldDB" id="A0A0N0RXD9"/>
<dbReference type="EMBL" id="LHQQ01000389">
    <property type="protein sequence ID" value="KOS36795.1"/>
    <property type="molecule type" value="Genomic_DNA"/>
</dbReference>
<accession>A0A0N0RXD9</accession>
<proteinExistence type="predicted"/>